<accession>A0A3Q4H0A6</accession>
<reference evidence="2" key="1">
    <citation type="submission" date="2025-08" db="UniProtKB">
        <authorList>
            <consortium name="Ensembl"/>
        </authorList>
    </citation>
    <scope>IDENTIFICATION</scope>
</reference>
<evidence type="ECO:0000313" key="3">
    <source>
        <dbReference type="Proteomes" id="UP000261580"/>
    </source>
</evidence>
<organism evidence="2 3">
    <name type="scientific">Neolamprologus brichardi</name>
    <name type="common">Fairy cichlid</name>
    <name type="synonym">Lamprologus brichardi</name>
    <dbReference type="NCBI Taxonomy" id="32507"/>
    <lineage>
        <taxon>Eukaryota</taxon>
        <taxon>Metazoa</taxon>
        <taxon>Chordata</taxon>
        <taxon>Craniata</taxon>
        <taxon>Vertebrata</taxon>
        <taxon>Euteleostomi</taxon>
        <taxon>Actinopterygii</taxon>
        <taxon>Neopterygii</taxon>
        <taxon>Teleostei</taxon>
        <taxon>Neoteleostei</taxon>
        <taxon>Acanthomorphata</taxon>
        <taxon>Ovalentaria</taxon>
        <taxon>Cichlomorphae</taxon>
        <taxon>Cichliformes</taxon>
        <taxon>Cichlidae</taxon>
        <taxon>African cichlids</taxon>
        <taxon>Pseudocrenilabrinae</taxon>
        <taxon>Lamprologini</taxon>
        <taxon>Neolamprologus</taxon>
    </lineage>
</organism>
<evidence type="ECO:0000256" key="1">
    <source>
        <dbReference type="SAM" id="MobiDB-lite"/>
    </source>
</evidence>
<sequence length="93" mass="10272">IVATACPLPPSPPPALRENTLPVPEKFSGELDKCGNFLTQRALIFWQQVQAYATDGAKITLMVGNPEIRSVADFSVDFWILAVKTGWEEKALR</sequence>
<proteinExistence type="predicted"/>
<dbReference type="Proteomes" id="UP000261580">
    <property type="component" value="Unassembled WGS sequence"/>
</dbReference>
<dbReference type="Ensembl" id="ENSNBRT00000015418.1">
    <property type="protein sequence ID" value="ENSNBRP00000015006.1"/>
    <property type="gene ID" value="ENSNBRG00000011628.1"/>
</dbReference>
<reference evidence="2" key="2">
    <citation type="submission" date="2025-09" db="UniProtKB">
        <authorList>
            <consortium name="Ensembl"/>
        </authorList>
    </citation>
    <scope>IDENTIFICATION</scope>
</reference>
<evidence type="ECO:0000313" key="2">
    <source>
        <dbReference type="Ensembl" id="ENSNBRP00000015006.1"/>
    </source>
</evidence>
<protein>
    <submittedName>
        <fullName evidence="2">Uncharacterized protein</fullName>
    </submittedName>
</protein>
<dbReference type="AlphaFoldDB" id="A0A3Q4H0A6"/>
<name>A0A3Q4H0A6_NEOBR</name>
<dbReference type="GeneTree" id="ENSGT01120000272150"/>
<dbReference type="Bgee" id="ENSNBRG00000011628">
    <property type="expression patterns" value="Expressed in liver"/>
</dbReference>
<feature type="region of interest" description="Disordered" evidence="1">
    <location>
        <begin position="1"/>
        <end position="20"/>
    </location>
</feature>
<keyword evidence="3" id="KW-1185">Reference proteome</keyword>